<protein>
    <submittedName>
        <fullName evidence="1">DUF503 domain-containing protein</fullName>
    </submittedName>
</protein>
<comment type="caution">
    <text evidence="1">The sequence shown here is derived from an EMBL/GenBank/DDBJ whole genome shotgun (WGS) entry which is preliminary data.</text>
</comment>
<dbReference type="AlphaFoldDB" id="A0A7C4GHP9"/>
<gene>
    <name evidence="1" type="ORF">ENS41_09085</name>
</gene>
<dbReference type="PANTHER" id="PTHR36441:SF1">
    <property type="entry name" value="DUF503 DOMAIN-CONTAINING PROTEIN"/>
    <property type="match status" value="1"/>
</dbReference>
<organism evidence="1">
    <name type="scientific">candidate division WOR-3 bacterium</name>
    <dbReference type="NCBI Taxonomy" id="2052148"/>
    <lineage>
        <taxon>Bacteria</taxon>
        <taxon>Bacteria division WOR-3</taxon>
    </lineage>
</organism>
<name>A0A7C4GHP9_UNCW3</name>
<proteinExistence type="predicted"/>
<accession>A0A7C4GHP9</accession>
<dbReference type="SUPFAM" id="SSF103007">
    <property type="entry name" value="Hypothetical protein TT1725"/>
    <property type="match status" value="1"/>
</dbReference>
<dbReference type="EMBL" id="DSUT01000190">
    <property type="protein sequence ID" value="HGK29080.1"/>
    <property type="molecule type" value="Genomic_DNA"/>
</dbReference>
<sequence length="94" mass="10814">MTVGLLLVDCFLAGSLSLKDKRHILASVTERLRRSFNLAVCEVEHQNQWQRARVALVLVNTDWRALQSTAAKALEMLERHRELSVLDTELRRLC</sequence>
<dbReference type="InterPro" id="IPR007546">
    <property type="entry name" value="DUF503"/>
</dbReference>
<dbReference type="PANTHER" id="PTHR36441">
    <property type="entry name" value="HYPOTHETICAL CYTOSOLIC PROTEIN"/>
    <property type="match status" value="1"/>
</dbReference>
<dbReference type="InterPro" id="IPR036746">
    <property type="entry name" value="TT1725-like_sf"/>
</dbReference>
<reference evidence="1" key="1">
    <citation type="journal article" date="2020" name="mSystems">
        <title>Genome- and Community-Level Interaction Insights into Carbon Utilization and Element Cycling Functions of Hydrothermarchaeota in Hydrothermal Sediment.</title>
        <authorList>
            <person name="Zhou Z."/>
            <person name="Liu Y."/>
            <person name="Xu W."/>
            <person name="Pan J."/>
            <person name="Luo Z.H."/>
            <person name="Li M."/>
        </authorList>
    </citation>
    <scope>NUCLEOTIDE SEQUENCE [LARGE SCALE GENOMIC DNA]</scope>
    <source>
        <strain evidence="1">SpSt-488</strain>
    </source>
</reference>
<dbReference type="Gene3D" id="3.30.70.1120">
    <property type="entry name" value="TT1725-like"/>
    <property type="match status" value="1"/>
</dbReference>
<evidence type="ECO:0000313" key="1">
    <source>
        <dbReference type="EMBL" id="HGK29080.1"/>
    </source>
</evidence>
<dbReference type="Pfam" id="PF04456">
    <property type="entry name" value="DUF503"/>
    <property type="match status" value="1"/>
</dbReference>